<dbReference type="EMBL" id="VSSQ01013421">
    <property type="protein sequence ID" value="MPM51449.1"/>
    <property type="molecule type" value="Genomic_DNA"/>
</dbReference>
<gene>
    <name evidence="1" type="ORF">SDC9_98198</name>
</gene>
<evidence type="ECO:0000313" key="1">
    <source>
        <dbReference type="EMBL" id="MPM51449.1"/>
    </source>
</evidence>
<accession>A0A645AE42</accession>
<organism evidence="1">
    <name type="scientific">bioreactor metagenome</name>
    <dbReference type="NCBI Taxonomy" id="1076179"/>
    <lineage>
        <taxon>unclassified sequences</taxon>
        <taxon>metagenomes</taxon>
        <taxon>ecological metagenomes</taxon>
    </lineage>
</organism>
<protein>
    <submittedName>
        <fullName evidence="1">Uncharacterized protein</fullName>
    </submittedName>
</protein>
<dbReference type="AlphaFoldDB" id="A0A645AE42"/>
<proteinExistence type="predicted"/>
<sequence length="200" mass="23137">MIKTSAMLMDELKNFVNPTSKISRLVKKGELVPIIRGLYETDENVPGYYLAGSIYGPSYLSFEFALGYHSLIPEAVHQFTSATFEKNKKKQYETPYGRFSYRDVPSEAYPYGVVLHEENGYGFQIASPEKALCDKLYTISPLKNRPGLEYLLFEDLRIDNDVFWNLNIPDLMTLSSYYHTQNHCLLRNYLKRGISYESDH</sequence>
<reference evidence="1" key="1">
    <citation type="submission" date="2019-08" db="EMBL/GenBank/DDBJ databases">
        <authorList>
            <person name="Kucharzyk K."/>
            <person name="Murdoch R.W."/>
            <person name="Higgins S."/>
            <person name="Loffler F."/>
        </authorList>
    </citation>
    <scope>NUCLEOTIDE SEQUENCE</scope>
</reference>
<name>A0A645AE42_9ZZZZ</name>
<comment type="caution">
    <text evidence="1">The sequence shown here is derived from an EMBL/GenBank/DDBJ whole genome shotgun (WGS) entry which is preliminary data.</text>
</comment>